<dbReference type="PANTHER" id="PTHR11360:SF303">
    <property type="entry name" value="MAJOR FACILITATOR SUPERFAMILY (MFS) PROFILE DOMAIN-CONTAINING PROTEIN"/>
    <property type="match status" value="1"/>
</dbReference>
<organism evidence="2 3">
    <name type="scientific">Cordylochernes scorpioides</name>
    <dbReference type="NCBI Taxonomy" id="51811"/>
    <lineage>
        <taxon>Eukaryota</taxon>
        <taxon>Metazoa</taxon>
        <taxon>Ecdysozoa</taxon>
        <taxon>Arthropoda</taxon>
        <taxon>Chelicerata</taxon>
        <taxon>Arachnida</taxon>
        <taxon>Pseudoscorpiones</taxon>
        <taxon>Cheliferoidea</taxon>
        <taxon>Chernetidae</taxon>
        <taxon>Cordylochernes</taxon>
    </lineage>
</organism>
<keyword evidence="1" id="KW-1133">Transmembrane helix</keyword>
<dbReference type="InterPro" id="IPR050327">
    <property type="entry name" value="Proton-linked_MCT"/>
</dbReference>
<feature type="transmembrane region" description="Helical" evidence="1">
    <location>
        <begin position="247"/>
        <end position="267"/>
    </location>
</feature>
<feature type="transmembrane region" description="Helical" evidence="1">
    <location>
        <begin position="209"/>
        <end position="235"/>
    </location>
</feature>
<reference evidence="2 3" key="1">
    <citation type="submission" date="2022-01" db="EMBL/GenBank/DDBJ databases">
        <title>A chromosomal length assembly of Cordylochernes scorpioides.</title>
        <authorList>
            <person name="Zeh D."/>
            <person name="Zeh J."/>
        </authorList>
    </citation>
    <scope>NUCLEOTIDE SEQUENCE [LARGE SCALE GENOMIC DNA]</scope>
    <source>
        <strain evidence="2">IN4F17</strain>
        <tissue evidence="2">Whole Body</tissue>
    </source>
</reference>
<gene>
    <name evidence="2" type="ORF">LAZ67_20000030</name>
</gene>
<proteinExistence type="predicted"/>
<dbReference type="Pfam" id="PF07690">
    <property type="entry name" value="MFS_1"/>
    <property type="match status" value="1"/>
</dbReference>
<feature type="transmembrane region" description="Helical" evidence="1">
    <location>
        <begin position="274"/>
        <end position="292"/>
    </location>
</feature>
<feature type="transmembrane region" description="Helical" evidence="1">
    <location>
        <begin position="332"/>
        <end position="351"/>
    </location>
</feature>
<dbReference type="InterPro" id="IPR011701">
    <property type="entry name" value="MFS"/>
</dbReference>
<dbReference type="Gene3D" id="1.20.1250.20">
    <property type="entry name" value="MFS general substrate transporter like domains"/>
    <property type="match status" value="1"/>
</dbReference>
<evidence type="ECO:0000256" key="1">
    <source>
        <dbReference type="SAM" id="Phobius"/>
    </source>
</evidence>
<dbReference type="PANTHER" id="PTHR11360">
    <property type="entry name" value="MONOCARBOXYLATE TRANSPORTER"/>
    <property type="match status" value="1"/>
</dbReference>
<dbReference type="SUPFAM" id="SSF103473">
    <property type="entry name" value="MFS general substrate transporter"/>
    <property type="match status" value="1"/>
</dbReference>
<keyword evidence="3" id="KW-1185">Reference proteome</keyword>
<keyword evidence="1" id="KW-0472">Membrane</keyword>
<feature type="transmembrane region" description="Helical" evidence="1">
    <location>
        <begin position="363"/>
        <end position="383"/>
    </location>
</feature>
<keyword evidence="1" id="KW-0812">Transmembrane</keyword>
<sequence length="415" mass="45705">MRESNPYCSPVTDSVIPGPLAGMISHVVSIRIIVFLGVLVSAVAVICCYFATSILHITLLLGGIFGIGMGLAYNLCPVLINQYFLTKRAMACGLFYAGSTAGALIGPLVVRYLLDNQGVQMMWVIMGGSLFIGMCGALVLTPSENYFKVKDEPKTPDEDLKMKELGISYISKPDQVILPVVVLKTKPTFCETVNSWCLYIKDIFSSMPYVLTTLAYIFFHNTYIMLTIIMPATAVDMGYPQSKENTLLCYACLDLIGRLIPGMLSYYRFISNINMFNVSLMVLGVSLFFMQIASNAYIMLGLCGIFGFTGGVLLCLTPVLVAQYTEPDKTAIAFGLSNFFNGCVSIARPFLIEYSKISTGNYFLIFNLLGVANTVIALMWGGYRLYVRTKRTKSWSPDHSLDDVSYLSRAASIVM</sequence>
<feature type="transmembrane region" description="Helical" evidence="1">
    <location>
        <begin position="58"/>
        <end position="80"/>
    </location>
</feature>
<feature type="transmembrane region" description="Helical" evidence="1">
    <location>
        <begin position="298"/>
        <end position="320"/>
    </location>
</feature>
<evidence type="ECO:0000313" key="3">
    <source>
        <dbReference type="Proteomes" id="UP001235939"/>
    </source>
</evidence>
<accession>A0ABY6LLE3</accession>
<feature type="transmembrane region" description="Helical" evidence="1">
    <location>
        <begin position="92"/>
        <end position="114"/>
    </location>
</feature>
<protein>
    <submittedName>
        <fullName evidence="2">SLC16A14</fullName>
    </submittedName>
</protein>
<feature type="transmembrane region" description="Helical" evidence="1">
    <location>
        <begin position="120"/>
        <end position="140"/>
    </location>
</feature>
<feature type="transmembrane region" description="Helical" evidence="1">
    <location>
        <begin position="32"/>
        <end position="52"/>
    </location>
</feature>
<name>A0ABY6LLE3_9ARAC</name>
<evidence type="ECO:0000313" key="2">
    <source>
        <dbReference type="EMBL" id="UYV81106.1"/>
    </source>
</evidence>
<dbReference type="Proteomes" id="UP001235939">
    <property type="component" value="Chromosome 20"/>
</dbReference>
<dbReference type="InterPro" id="IPR036259">
    <property type="entry name" value="MFS_trans_sf"/>
</dbReference>
<dbReference type="EMBL" id="CP092882">
    <property type="protein sequence ID" value="UYV81106.1"/>
    <property type="molecule type" value="Genomic_DNA"/>
</dbReference>